<gene>
    <name evidence="2" type="ORF">BT96DRAFT_156992</name>
</gene>
<evidence type="ECO:0000256" key="1">
    <source>
        <dbReference type="SAM" id="MobiDB-lite"/>
    </source>
</evidence>
<evidence type="ECO:0000313" key="3">
    <source>
        <dbReference type="Proteomes" id="UP000799118"/>
    </source>
</evidence>
<accession>A0A6A4HDA3</accession>
<proteinExistence type="predicted"/>
<evidence type="ECO:0000313" key="2">
    <source>
        <dbReference type="EMBL" id="KAE9395264.1"/>
    </source>
</evidence>
<dbReference type="EMBL" id="ML769534">
    <property type="protein sequence ID" value="KAE9395264.1"/>
    <property type="molecule type" value="Genomic_DNA"/>
</dbReference>
<keyword evidence="3" id="KW-1185">Reference proteome</keyword>
<reference evidence="2" key="1">
    <citation type="journal article" date="2019" name="Environ. Microbiol.">
        <title>Fungal ecological strategies reflected in gene transcription - a case study of two litter decomposers.</title>
        <authorList>
            <person name="Barbi F."/>
            <person name="Kohler A."/>
            <person name="Barry K."/>
            <person name="Baskaran P."/>
            <person name="Daum C."/>
            <person name="Fauchery L."/>
            <person name="Ihrmark K."/>
            <person name="Kuo A."/>
            <person name="LaButti K."/>
            <person name="Lipzen A."/>
            <person name="Morin E."/>
            <person name="Grigoriev I.V."/>
            <person name="Henrissat B."/>
            <person name="Lindahl B."/>
            <person name="Martin F."/>
        </authorList>
    </citation>
    <scope>NUCLEOTIDE SEQUENCE</scope>
    <source>
        <strain evidence="2">JB14</strain>
    </source>
</reference>
<protein>
    <submittedName>
        <fullName evidence="2">Uncharacterized protein</fullName>
    </submittedName>
</protein>
<dbReference type="Proteomes" id="UP000799118">
    <property type="component" value="Unassembled WGS sequence"/>
</dbReference>
<feature type="region of interest" description="Disordered" evidence="1">
    <location>
        <begin position="1"/>
        <end position="100"/>
    </location>
</feature>
<sequence length="100" mass="10702">MNREFRFPPEPSTSPVTTEAVPAGRKSPPAALPVQQHQGDEAEDGEDEPSSLANRMITPSAIEVPPPPPVEKERSVSSGSHQSHDDGDDDVGFTEEVDLS</sequence>
<organism evidence="2 3">
    <name type="scientific">Gymnopus androsaceus JB14</name>
    <dbReference type="NCBI Taxonomy" id="1447944"/>
    <lineage>
        <taxon>Eukaryota</taxon>
        <taxon>Fungi</taxon>
        <taxon>Dikarya</taxon>
        <taxon>Basidiomycota</taxon>
        <taxon>Agaricomycotina</taxon>
        <taxon>Agaricomycetes</taxon>
        <taxon>Agaricomycetidae</taxon>
        <taxon>Agaricales</taxon>
        <taxon>Marasmiineae</taxon>
        <taxon>Omphalotaceae</taxon>
        <taxon>Gymnopus</taxon>
    </lineage>
</organism>
<name>A0A6A4HDA3_9AGAR</name>
<dbReference type="AlphaFoldDB" id="A0A6A4HDA3"/>
<feature type="compositionally biased region" description="Acidic residues" evidence="1">
    <location>
        <begin position="86"/>
        <end position="100"/>
    </location>
</feature>